<protein>
    <recommendedName>
        <fullName evidence="3">F-box domain-containing protein</fullName>
    </recommendedName>
</protein>
<evidence type="ECO:0000313" key="1">
    <source>
        <dbReference type="EMBL" id="RPA79434.1"/>
    </source>
</evidence>
<proteinExistence type="predicted"/>
<accession>A0A3N4ICJ5</accession>
<gene>
    <name evidence="1" type="ORF">BJ508DRAFT_141259</name>
</gene>
<dbReference type="AlphaFoldDB" id="A0A3N4ICJ5"/>
<organism evidence="1 2">
    <name type="scientific">Ascobolus immersus RN42</name>
    <dbReference type="NCBI Taxonomy" id="1160509"/>
    <lineage>
        <taxon>Eukaryota</taxon>
        <taxon>Fungi</taxon>
        <taxon>Dikarya</taxon>
        <taxon>Ascomycota</taxon>
        <taxon>Pezizomycotina</taxon>
        <taxon>Pezizomycetes</taxon>
        <taxon>Pezizales</taxon>
        <taxon>Ascobolaceae</taxon>
        <taxon>Ascobolus</taxon>
    </lineage>
</organism>
<sequence length="216" mass="24477">MKLPQGTPPVGADASLLLLLPTELRLCIYEWSTTLSLLQLTSTCRTIRYEIHGSPSIIRSSLGYWRRDSSSSLSSFTPSSASSTSCFTVNDICMLDTDVEVHLWHALYGCTIAGNGSLLWVALISQVSRTYGRSILFRPFRHRQPVTSLPVEVQTYWSCTKLQWMLHRRRIDGGVDVLHPTVGAEEMEKATKRGPQDRFFMETMRDAPCIEFEVDW</sequence>
<dbReference type="EMBL" id="ML119699">
    <property type="protein sequence ID" value="RPA79434.1"/>
    <property type="molecule type" value="Genomic_DNA"/>
</dbReference>
<dbReference type="Proteomes" id="UP000275078">
    <property type="component" value="Unassembled WGS sequence"/>
</dbReference>
<evidence type="ECO:0000313" key="2">
    <source>
        <dbReference type="Proteomes" id="UP000275078"/>
    </source>
</evidence>
<name>A0A3N4ICJ5_ASCIM</name>
<reference evidence="1 2" key="1">
    <citation type="journal article" date="2018" name="Nat. Ecol. Evol.">
        <title>Pezizomycetes genomes reveal the molecular basis of ectomycorrhizal truffle lifestyle.</title>
        <authorList>
            <person name="Murat C."/>
            <person name="Payen T."/>
            <person name="Noel B."/>
            <person name="Kuo A."/>
            <person name="Morin E."/>
            <person name="Chen J."/>
            <person name="Kohler A."/>
            <person name="Krizsan K."/>
            <person name="Balestrini R."/>
            <person name="Da Silva C."/>
            <person name="Montanini B."/>
            <person name="Hainaut M."/>
            <person name="Levati E."/>
            <person name="Barry K.W."/>
            <person name="Belfiori B."/>
            <person name="Cichocki N."/>
            <person name="Clum A."/>
            <person name="Dockter R.B."/>
            <person name="Fauchery L."/>
            <person name="Guy J."/>
            <person name="Iotti M."/>
            <person name="Le Tacon F."/>
            <person name="Lindquist E.A."/>
            <person name="Lipzen A."/>
            <person name="Malagnac F."/>
            <person name="Mello A."/>
            <person name="Molinier V."/>
            <person name="Miyauchi S."/>
            <person name="Poulain J."/>
            <person name="Riccioni C."/>
            <person name="Rubini A."/>
            <person name="Sitrit Y."/>
            <person name="Splivallo R."/>
            <person name="Traeger S."/>
            <person name="Wang M."/>
            <person name="Zifcakova L."/>
            <person name="Wipf D."/>
            <person name="Zambonelli A."/>
            <person name="Paolocci F."/>
            <person name="Nowrousian M."/>
            <person name="Ottonello S."/>
            <person name="Baldrian P."/>
            <person name="Spatafora J.W."/>
            <person name="Henrissat B."/>
            <person name="Nagy L.G."/>
            <person name="Aury J.M."/>
            <person name="Wincker P."/>
            <person name="Grigoriev I.V."/>
            <person name="Bonfante P."/>
            <person name="Martin F.M."/>
        </authorList>
    </citation>
    <scope>NUCLEOTIDE SEQUENCE [LARGE SCALE GENOMIC DNA]</scope>
    <source>
        <strain evidence="1 2">RN42</strain>
    </source>
</reference>
<evidence type="ECO:0008006" key="3">
    <source>
        <dbReference type="Google" id="ProtNLM"/>
    </source>
</evidence>
<keyword evidence="2" id="KW-1185">Reference proteome</keyword>